<accession>A0AAV6LRF0</accession>
<evidence type="ECO:0008006" key="3">
    <source>
        <dbReference type="Google" id="ProtNLM"/>
    </source>
</evidence>
<organism evidence="1 2">
    <name type="scientific">Rhododendron griersonianum</name>
    <dbReference type="NCBI Taxonomy" id="479676"/>
    <lineage>
        <taxon>Eukaryota</taxon>
        <taxon>Viridiplantae</taxon>
        <taxon>Streptophyta</taxon>
        <taxon>Embryophyta</taxon>
        <taxon>Tracheophyta</taxon>
        <taxon>Spermatophyta</taxon>
        <taxon>Magnoliopsida</taxon>
        <taxon>eudicotyledons</taxon>
        <taxon>Gunneridae</taxon>
        <taxon>Pentapetalae</taxon>
        <taxon>asterids</taxon>
        <taxon>Ericales</taxon>
        <taxon>Ericaceae</taxon>
        <taxon>Ericoideae</taxon>
        <taxon>Rhodoreae</taxon>
        <taxon>Rhododendron</taxon>
    </lineage>
</organism>
<dbReference type="InterPro" id="IPR011042">
    <property type="entry name" value="6-blade_b-propeller_TolB-like"/>
</dbReference>
<reference evidence="1" key="1">
    <citation type="submission" date="2020-08" db="EMBL/GenBank/DDBJ databases">
        <title>Plant Genome Project.</title>
        <authorList>
            <person name="Zhang R.-G."/>
        </authorList>
    </citation>
    <scope>NUCLEOTIDE SEQUENCE</scope>
    <source>
        <strain evidence="1">WSP0</strain>
        <tissue evidence="1">Leaf</tissue>
    </source>
</reference>
<name>A0AAV6LRF0_9ERIC</name>
<evidence type="ECO:0000313" key="1">
    <source>
        <dbReference type="EMBL" id="KAG5567305.1"/>
    </source>
</evidence>
<keyword evidence="2" id="KW-1185">Reference proteome</keyword>
<dbReference type="EMBL" id="JACTNZ010000001">
    <property type="protein sequence ID" value="KAG5567305.1"/>
    <property type="molecule type" value="Genomic_DNA"/>
</dbReference>
<dbReference type="FunFam" id="2.120.10.30:FF:000108">
    <property type="entry name" value="NHL domain-containing protein"/>
    <property type="match status" value="1"/>
</dbReference>
<protein>
    <recommendedName>
        <fullName evidence="3">NHL domain-containing protein</fullName>
    </recommendedName>
</protein>
<dbReference type="PANTHER" id="PTHR46388:SF3">
    <property type="entry name" value="DUF1618 DOMAIN-CONTAINING PROTEIN"/>
    <property type="match status" value="1"/>
</dbReference>
<dbReference type="SUPFAM" id="SSF63825">
    <property type="entry name" value="YWTD domain"/>
    <property type="match status" value="1"/>
</dbReference>
<dbReference type="PANTHER" id="PTHR46388">
    <property type="entry name" value="NHL REPEAT-CONTAINING PROTEIN 2"/>
    <property type="match status" value="1"/>
</dbReference>
<comment type="caution">
    <text evidence="1">The sequence shown here is derived from an EMBL/GenBank/DDBJ whole genome shotgun (WGS) entry which is preliminary data.</text>
</comment>
<sequence>MSLVFRRLRQISRVSPCVHSGRISTPVFHSLNRKLVSCNRYLQFRPDTDLFDSNWNSLPRPWQNIKRSFTDRGCFVKRFSTASETSHELLPEDNLLSFIESTMNDVEGPHHLWMNKAEDSKDFCRKNGVFIVLFGAFLEEPLVRGNNSAIMFEKVKSLQQRYPTLHVMGFQFSGSIFSDAVHTQFVQIAMKHYITFPVLLSDKIFTEMTDGACFGLFKGFKSPFTYYERDVNLVIIDKAIKELMHGENHEKMNVKSPWAKQIEVIKEPHVCAFLRDLLLYSPGCISVDEMGNRLFLSDTNHHRIIVFDGNGKILDCIGSSPGFEDGEFESAKLMCPAASFYNAAEGCLYFVDSENHAVRRADMVRRVLETLYPTSNATKKDNSLWSWITSNLWMKRDVDTKSEYLDSESFLFPWHLIKSSDNDLFIANRSQLHDLALGKCTIYACLGHHCLKFHGFETLWIIDLASGVIKEVVKGFPNIVEICGQLILEKSSLLKQIPGDCLQQLVGTNSPHEGAMYAGIMSSIATFEDHIAICDTVGPRVLKLNRESGCISSFHFSNFGILGLPYWVSSSLERVYAVGEVLAEDHFDHVQCFRFLPGRVDIQLNIDIPEDTELVEPLQEGCVWRQARGAAIEVSGAERKAASLEKVGVSQQWYDELDNLAFSEPESELSAEEESTSDENLRERGVCIDCAINTSPGRSEVIVYAALYLKMKQHPDSSEVHSKERKVARIADILNHRRAERWGKDQCVQFLMKSDRSMEELVFMKPLRVKLKIECLDHPKINDTKDFILTDSSIDVSVSLN</sequence>
<gene>
    <name evidence="1" type="ORF">RHGRI_002760</name>
</gene>
<dbReference type="AlphaFoldDB" id="A0AAV6LRF0"/>
<evidence type="ECO:0000313" key="2">
    <source>
        <dbReference type="Proteomes" id="UP000823749"/>
    </source>
</evidence>
<proteinExistence type="predicted"/>
<dbReference type="Proteomes" id="UP000823749">
    <property type="component" value="Chromosome 1"/>
</dbReference>
<dbReference type="Gene3D" id="2.120.10.30">
    <property type="entry name" value="TolB, C-terminal domain"/>
    <property type="match status" value="1"/>
</dbReference>